<comment type="cofactor">
    <cofactor evidence="1">
        <name>Mg(2+)</name>
        <dbReference type="ChEBI" id="CHEBI:18420"/>
    </cofactor>
</comment>
<evidence type="ECO:0000256" key="1">
    <source>
        <dbReference type="ARBA" id="ARBA00001946"/>
    </source>
</evidence>
<dbReference type="InterPro" id="IPR015797">
    <property type="entry name" value="NUDIX_hydrolase-like_dom_sf"/>
</dbReference>
<name>D1ADL5_THECD</name>
<evidence type="ECO:0000259" key="3">
    <source>
        <dbReference type="PROSITE" id="PS51462"/>
    </source>
</evidence>
<dbReference type="AlphaFoldDB" id="D1ADL5"/>
<dbReference type="PROSITE" id="PS51462">
    <property type="entry name" value="NUDIX"/>
    <property type="match status" value="1"/>
</dbReference>
<dbReference type="RefSeq" id="WP_012852259.1">
    <property type="nucleotide sequence ID" value="NC_013510.1"/>
</dbReference>
<dbReference type="GO" id="GO:0016787">
    <property type="term" value="F:hydrolase activity"/>
    <property type="evidence" value="ECO:0007669"/>
    <property type="project" value="UniProtKB-KW"/>
</dbReference>
<dbReference type="KEGG" id="tcu:Tcur_1905"/>
<dbReference type="Gene3D" id="3.90.79.10">
    <property type="entry name" value="Nucleoside Triphosphate Pyrophosphohydrolase"/>
    <property type="match status" value="1"/>
</dbReference>
<proteinExistence type="predicted"/>
<feature type="domain" description="Nudix hydrolase" evidence="3">
    <location>
        <begin position="230"/>
        <end position="363"/>
    </location>
</feature>
<dbReference type="STRING" id="471852.Tcur_1905"/>
<sequence>MDTSKAGDGIRGSLGRVLAEVAAERAAQDALWGVQEFPDGTGAAWRKRAEQARRERAQAASSGEVTWRHALTEEFYEALAEEDPQRLRTELIQVAAVAVQWVQSLDRRHGVMPHHPPQRGGRTEKLVRDRIPEIIESAGGRPQTRIADDGEYRALLRAKLYEEAGEYASGQDPAELADVLEVVRALAAAHGIDAAELERMRAAKAAERGAFTGRVVLCGPERTVPHEELRTRHAVRALLLDGNGDLVLLRRTKPGRRPYWSTPGGEIEPQDADPEAALRRELDEELGATVGPVRQVFAYTEQTLGLRYLSTFYLCRLTGMDLSRRHGPEFDDPSKGVYEVDRVPCSAEAVAAIDLFPAPLAAYLRAHAEELPGLLPA</sequence>
<dbReference type="EMBL" id="CP001738">
    <property type="protein sequence ID" value="ACY97475.1"/>
    <property type="molecule type" value="Genomic_DNA"/>
</dbReference>
<keyword evidence="5" id="KW-1185">Reference proteome</keyword>
<organism evidence="4 5">
    <name type="scientific">Thermomonospora curvata (strain ATCC 19995 / DSM 43183 / JCM 3096 / KCTC 9072 / NBRC 15933 / NCIMB 10081 / Henssen B9)</name>
    <dbReference type="NCBI Taxonomy" id="471852"/>
    <lineage>
        <taxon>Bacteria</taxon>
        <taxon>Bacillati</taxon>
        <taxon>Actinomycetota</taxon>
        <taxon>Actinomycetes</taxon>
        <taxon>Streptosporangiales</taxon>
        <taxon>Thermomonosporaceae</taxon>
        <taxon>Thermomonospora</taxon>
    </lineage>
</organism>
<dbReference type="InterPro" id="IPR038735">
    <property type="entry name" value="MSMEG_1276-like_NTP-PPase_dom"/>
</dbReference>
<evidence type="ECO:0000313" key="4">
    <source>
        <dbReference type="EMBL" id="ACY97475.1"/>
    </source>
</evidence>
<dbReference type="CDD" id="cd04669">
    <property type="entry name" value="NUDIX_Hydrolase"/>
    <property type="match status" value="1"/>
</dbReference>
<dbReference type="PANTHER" id="PTHR43046:SF14">
    <property type="entry name" value="MUTT_NUDIX FAMILY PROTEIN"/>
    <property type="match status" value="1"/>
</dbReference>
<dbReference type="InterPro" id="IPR000086">
    <property type="entry name" value="NUDIX_hydrolase_dom"/>
</dbReference>
<dbReference type="PANTHER" id="PTHR43046">
    <property type="entry name" value="GDP-MANNOSE MANNOSYL HYDROLASE"/>
    <property type="match status" value="1"/>
</dbReference>
<dbReference type="SUPFAM" id="SSF55811">
    <property type="entry name" value="Nudix"/>
    <property type="match status" value="1"/>
</dbReference>
<evidence type="ECO:0000256" key="2">
    <source>
        <dbReference type="ARBA" id="ARBA00022801"/>
    </source>
</evidence>
<keyword evidence="2 4" id="KW-0378">Hydrolase</keyword>
<dbReference type="eggNOG" id="COG1051">
    <property type="taxonomic scope" value="Bacteria"/>
</dbReference>
<protein>
    <submittedName>
        <fullName evidence="4">NUDIX hydrolase</fullName>
    </submittedName>
</protein>
<evidence type="ECO:0000313" key="5">
    <source>
        <dbReference type="Proteomes" id="UP000001918"/>
    </source>
</evidence>
<accession>D1ADL5</accession>
<dbReference type="CDD" id="cd11532">
    <property type="entry name" value="NTP-PPase_COG4997"/>
    <property type="match status" value="1"/>
</dbReference>
<reference evidence="4 5" key="1">
    <citation type="journal article" date="2011" name="Stand. Genomic Sci.">
        <title>Complete genome sequence of Thermomonospora curvata type strain (B9).</title>
        <authorList>
            <person name="Chertkov O."/>
            <person name="Sikorski J."/>
            <person name="Nolan M."/>
            <person name="Lapidus A."/>
            <person name="Lucas S."/>
            <person name="Del Rio T.G."/>
            <person name="Tice H."/>
            <person name="Cheng J.F."/>
            <person name="Goodwin L."/>
            <person name="Pitluck S."/>
            <person name="Liolios K."/>
            <person name="Ivanova N."/>
            <person name="Mavromatis K."/>
            <person name="Mikhailova N."/>
            <person name="Ovchinnikova G."/>
            <person name="Pati A."/>
            <person name="Chen A."/>
            <person name="Palaniappan K."/>
            <person name="Djao O.D."/>
            <person name="Land M."/>
            <person name="Hauser L."/>
            <person name="Chang Y.J."/>
            <person name="Jeffries C.D."/>
            <person name="Brettin T."/>
            <person name="Han C."/>
            <person name="Detter J.C."/>
            <person name="Rohde M."/>
            <person name="Goker M."/>
            <person name="Woyke T."/>
            <person name="Bristow J."/>
            <person name="Eisen J.A."/>
            <person name="Markowitz V."/>
            <person name="Hugenholtz P."/>
            <person name="Klenk H.P."/>
            <person name="Kyrpides N.C."/>
        </authorList>
    </citation>
    <scope>NUCLEOTIDE SEQUENCE [LARGE SCALE GENOMIC DNA]</scope>
    <source>
        <strain evidence="5">ATCC 19995 / DSM 43183 / JCM 3096 / KCTC 9072 / NBRC 15933 / NCIMB 10081 / Henssen B9</strain>
    </source>
</reference>
<dbReference type="Proteomes" id="UP000001918">
    <property type="component" value="Chromosome"/>
</dbReference>
<dbReference type="HOGENOM" id="CLU_733486_0_0_11"/>
<dbReference type="Pfam" id="PF00293">
    <property type="entry name" value="NUDIX"/>
    <property type="match status" value="1"/>
</dbReference>
<dbReference type="eggNOG" id="COG4997">
    <property type="taxonomic scope" value="Bacteria"/>
</dbReference>
<gene>
    <name evidence="4" type="ordered locus">Tcur_1905</name>
</gene>